<dbReference type="InterPro" id="IPR037219">
    <property type="entry name" value="Peptidase_M41-like"/>
</dbReference>
<keyword evidence="13" id="KW-0809">Transit peptide</keyword>
<comment type="subcellular location">
    <subcellularLocation>
        <location evidence="18">Plastid</location>
        <location evidence="18">Chloroplast thylakoid membrane</location>
        <topology evidence="18">Single-pass membrane protein</topology>
        <orientation evidence="18">Stromal side</orientation>
    </subcellularLocation>
</comment>
<reference evidence="20" key="1">
    <citation type="journal article" date="2023" name="Mol. Ecol. Resour.">
        <title>Chromosome-level genome assembly of a triploid poplar Populus alba 'Berolinensis'.</title>
        <authorList>
            <person name="Chen S."/>
            <person name="Yu Y."/>
            <person name="Wang X."/>
            <person name="Wang S."/>
            <person name="Zhang T."/>
            <person name="Zhou Y."/>
            <person name="He R."/>
            <person name="Meng N."/>
            <person name="Wang Y."/>
            <person name="Liu W."/>
            <person name="Liu Z."/>
            <person name="Liu J."/>
            <person name="Guo Q."/>
            <person name="Huang H."/>
            <person name="Sederoff R.R."/>
            <person name="Wang G."/>
            <person name="Qu G."/>
            <person name="Chen S."/>
        </authorList>
    </citation>
    <scope>NUCLEOTIDE SEQUENCE</scope>
    <source>
        <strain evidence="20">SC-2020</strain>
    </source>
</reference>
<protein>
    <submittedName>
        <fullName evidence="20">ATP-dependent zinc metalloprotease FTSH 6</fullName>
    </submittedName>
</protein>
<keyword evidence="4" id="KW-0150">Chloroplast</keyword>
<dbReference type="PANTHER" id="PTHR23076">
    <property type="entry name" value="METALLOPROTEASE M41 FTSH"/>
    <property type="match status" value="1"/>
</dbReference>
<dbReference type="FunFam" id="1.10.8.60:FF:000001">
    <property type="entry name" value="ATP-dependent zinc metalloprotease FtsH"/>
    <property type="match status" value="1"/>
</dbReference>
<keyword evidence="5" id="KW-0934">Plastid</keyword>
<accession>A0AAD6LFZ0</accession>
<dbReference type="NCBIfam" id="TIGR01241">
    <property type="entry name" value="FtsH_fam"/>
    <property type="match status" value="1"/>
</dbReference>
<dbReference type="Gene3D" id="3.40.50.300">
    <property type="entry name" value="P-loop containing nucleotide triphosphate hydrolases"/>
    <property type="match status" value="1"/>
</dbReference>
<evidence type="ECO:0000256" key="11">
    <source>
        <dbReference type="ARBA" id="ARBA00022833"/>
    </source>
</evidence>
<dbReference type="GO" id="GO:0009535">
    <property type="term" value="C:chloroplast thylakoid membrane"/>
    <property type="evidence" value="ECO:0007669"/>
    <property type="project" value="UniProtKB-SubCell"/>
</dbReference>
<dbReference type="HAMAP" id="MF_01458">
    <property type="entry name" value="FtsH"/>
    <property type="match status" value="1"/>
</dbReference>
<keyword evidence="12" id="KW-0067">ATP-binding</keyword>
<comment type="cofactor">
    <cofactor evidence="1">
        <name>Zn(2+)</name>
        <dbReference type="ChEBI" id="CHEBI:29105"/>
    </cofactor>
</comment>
<dbReference type="PANTHER" id="PTHR23076:SF118">
    <property type="entry name" value="ATP-DEPENDENT ZINC METALLOPROTEASE FTSH 6, CHLOROPLASTIC"/>
    <property type="match status" value="1"/>
</dbReference>
<keyword evidence="6" id="KW-0645">Protease</keyword>
<keyword evidence="8" id="KW-0479">Metal-binding</keyword>
<comment type="similarity">
    <text evidence="2">In the C-terminal section; belongs to the peptidase M41 family.</text>
</comment>
<dbReference type="GO" id="GO:0010304">
    <property type="term" value="P:PSII associated light-harvesting complex II catabolic process"/>
    <property type="evidence" value="ECO:0007669"/>
    <property type="project" value="UniProtKB-ARBA"/>
</dbReference>
<dbReference type="InterPro" id="IPR003593">
    <property type="entry name" value="AAA+_ATPase"/>
</dbReference>
<evidence type="ECO:0000313" key="21">
    <source>
        <dbReference type="Proteomes" id="UP001164929"/>
    </source>
</evidence>
<dbReference type="GO" id="GO:0004176">
    <property type="term" value="F:ATP-dependent peptidase activity"/>
    <property type="evidence" value="ECO:0007669"/>
    <property type="project" value="InterPro"/>
</dbReference>
<comment type="similarity">
    <text evidence="3">In the N-terminal section; belongs to the AAA ATPase family.</text>
</comment>
<evidence type="ECO:0000256" key="12">
    <source>
        <dbReference type="ARBA" id="ARBA00022840"/>
    </source>
</evidence>
<dbReference type="EMBL" id="JAQIZT010000017">
    <property type="protein sequence ID" value="KAJ6960016.1"/>
    <property type="molecule type" value="Genomic_DNA"/>
</dbReference>
<keyword evidence="9" id="KW-0547">Nucleotide-binding</keyword>
<evidence type="ECO:0000313" key="20">
    <source>
        <dbReference type="EMBL" id="KAJ6960016.1"/>
    </source>
</evidence>
<evidence type="ECO:0000256" key="6">
    <source>
        <dbReference type="ARBA" id="ARBA00022670"/>
    </source>
</evidence>
<dbReference type="GO" id="GO:0006508">
    <property type="term" value="P:proteolysis"/>
    <property type="evidence" value="ECO:0007669"/>
    <property type="project" value="UniProtKB-KW"/>
</dbReference>
<dbReference type="FunFam" id="1.20.58.760:FF:000035">
    <property type="entry name" value="ATP-dependent zinc metalloprotease FTSH 6 chloroplastic"/>
    <property type="match status" value="1"/>
</dbReference>
<comment type="caution">
    <text evidence="20">The sequence shown here is derived from an EMBL/GenBank/DDBJ whole genome shotgun (WGS) entry which is preliminary data.</text>
</comment>
<dbReference type="SUPFAM" id="SSF140990">
    <property type="entry name" value="FtsH protease domain-like"/>
    <property type="match status" value="1"/>
</dbReference>
<keyword evidence="15 20" id="KW-0482">Metalloprotease</keyword>
<keyword evidence="16" id="KW-0793">Thylakoid</keyword>
<keyword evidence="14" id="KW-1133">Transmembrane helix</keyword>
<keyword evidence="10" id="KW-0378">Hydrolase</keyword>
<proteinExistence type="inferred from homology"/>
<gene>
    <name evidence="20" type="ORF">NC653_038156</name>
</gene>
<evidence type="ECO:0000256" key="10">
    <source>
        <dbReference type="ARBA" id="ARBA00022801"/>
    </source>
</evidence>
<dbReference type="InterPro" id="IPR000642">
    <property type="entry name" value="Peptidase_M41"/>
</dbReference>
<evidence type="ECO:0000256" key="18">
    <source>
        <dbReference type="ARBA" id="ARBA00060455"/>
    </source>
</evidence>
<dbReference type="GO" id="GO:0005524">
    <property type="term" value="F:ATP binding"/>
    <property type="evidence" value="ECO:0007669"/>
    <property type="project" value="UniProtKB-KW"/>
</dbReference>
<dbReference type="PROSITE" id="PS50209">
    <property type="entry name" value="CARD"/>
    <property type="match status" value="1"/>
</dbReference>
<dbReference type="PROSITE" id="PS00674">
    <property type="entry name" value="AAA"/>
    <property type="match status" value="1"/>
</dbReference>
<evidence type="ECO:0000256" key="4">
    <source>
        <dbReference type="ARBA" id="ARBA00022528"/>
    </source>
</evidence>
<dbReference type="Pfam" id="PF06480">
    <property type="entry name" value="FtsH_ext"/>
    <property type="match status" value="1"/>
</dbReference>
<dbReference type="InterPro" id="IPR003959">
    <property type="entry name" value="ATPase_AAA_core"/>
</dbReference>
<dbReference type="AlphaFoldDB" id="A0AAD6LFZ0"/>
<dbReference type="Pfam" id="PF01434">
    <property type="entry name" value="Peptidase_M41"/>
    <property type="match status" value="1"/>
</dbReference>
<evidence type="ECO:0000256" key="3">
    <source>
        <dbReference type="ARBA" id="ARBA00010550"/>
    </source>
</evidence>
<dbReference type="GO" id="GO:0004222">
    <property type="term" value="F:metalloendopeptidase activity"/>
    <property type="evidence" value="ECO:0007669"/>
    <property type="project" value="InterPro"/>
</dbReference>
<sequence>MNIRNPNVQLLISKCMDVKERKERQFEQGNMSPALSLSLPRIPVCKAQDLANDVQIPKSTDRVSPSLKTPLDIKLSKRELLNATAVVLLSEGLSVAKPARAAEPESPVTSTSSRMSYSRFFEYLDEGAVRKVDLFENGTVAIAEIFNPTLEKIQRVKIQLPGLPQELLRKLKEKNVDFAAHPTEPNWTAALLDLLGNFAFPLILLGSLLSSTSSTNTPGGPSLPFGLGRSKAKFQIEPNTGVTFDDVAGVDEAKQDFQEIVEFLKTPEKFAAVGATIPKGVLLVGPPGTGKTLLAKAIAGEAGVPFFSLSGSEFIEMFVGVGASRVRDLFNKAKANSPCIVFIDEIDAVGRQRGTGIGGGNDEREQTLNQLLTEMDGFSGNSGVIVIAATNRPEILDSALLRPGRFDRQVTVGLPDVRGREEILNVHSKNKKLEKGVSLSIIAVRTPGFSGADLANLMNEAAILAGRRGKYKITLQEIDDSIDRIVAGMEGTKMTDGKCKTLVAYHEVGHAVCATLTPGHDLVQKVTLIPRGQARGLTWFIPGEDPTLISKQQLFSRIVGGLGGRAAEEVIFGESEITTGAAGDLQQITQIAKQMVTMYGMSELGPWALTDPAAQSSDVVLRMLARNSMSEKLAEDIDSSVRDIIERAYEIAKEHIRNNREAIDKLVEVLLEKETLSGDEFRAILSEFTDIHVDKTDRTPVRELINA</sequence>
<evidence type="ECO:0000256" key="17">
    <source>
        <dbReference type="ARBA" id="ARBA00023136"/>
    </source>
</evidence>
<evidence type="ECO:0000256" key="8">
    <source>
        <dbReference type="ARBA" id="ARBA00022723"/>
    </source>
</evidence>
<evidence type="ECO:0000256" key="16">
    <source>
        <dbReference type="ARBA" id="ARBA00023078"/>
    </source>
</evidence>
<dbReference type="SUPFAM" id="SSF52540">
    <property type="entry name" value="P-loop containing nucleoside triphosphate hydrolases"/>
    <property type="match status" value="1"/>
</dbReference>
<dbReference type="Gene3D" id="3.30.720.210">
    <property type="match status" value="1"/>
</dbReference>
<dbReference type="InterPro" id="IPR041569">
    <property type="entry name" value="AAA_lid_3"/>
</dbReference>
<evidence type="ECO:0000256" key="14">
    <source>
        <dbReference type="ARBA" id="ARBA00022989"/>
    </source>
</evidence>
<evidence type="ECO:0000256" key="7">
    <source>
        <dbReference type="ARBA" id="ARBA00022692"/>
    </source>
</evidence>
<dbReference type="SMART" id="SM00382">
    <property type="entry name" value="AAA"/>
    <property type="match status" value="1"/>
</dbReference>
<evidence type="ECO:0000256" key="5">
    <source>
        <dbReference type="ARBA" id="ARBA00022640"/>
    </source>
</evidence>
<dbReference type="InterPro" id="IPR003960">
    <property type="entry name" value="ATPase_AAA_CS"/>
</dbReference>
<evidence type="ECO:0000256" key="2">
    <source>
        <dbReference type="ARBA" id="ARBA00010044"/>
    </source>
</evidence>
<dbReference type="Gene3D" id="1.20.58.760">
    <property type="entry name" value="Peptidase M41"/>
    <property type="match status" value="1"/>
</dbReference>
<dbReference type="GO" id="GO:0008270">
    <property type="term" value="F:zinc ion binding"/>
    <property type="evidence" value="ECO:0007669"/>
    <property type="project" value="InterPro"/>
</dbReference>
<dbReference type="FunFam" id="3.30.720.210:FF:000002">
    <property type="entry name" value="ATP-dependent zinc metalloprotease FTSH chloroplastic"/>
    <property type="match status" value="1"/>
</dbReference>
<dbReference type="Pfam" id="PF00004">
    <property type="entry name" value="AAA"/>
    <property type="match status" value="1"/>
</dbReference>
<keyword evidence="17" id="KW-0472">Membrane</keyword>
<dbReference type="InterPro" id="IPR011546">
    <property type="entry name" value="Pept_M41_FtsH_extracell"/>
</dbReference>
<evidence type="ECO:0000256" key="15">
    <source>
        <dbReference type="ARBA" id="ARBA00023049"/>
    </source>
</evidence>
<dbReference type="CDD" id="cd19501">
    <property type="entry name" value="RecA-like_FtsH"/>
    <property type="match status" value="1"/>
</dbReference>
<evidence type="ECO:0000259" key="19">
    <source>
        <dbReference type="PROSITE" id="PS50209"/>
    </source>
</evidence>
<feature type="domain" description="CARD" evidence="19">
    <location>
        <begin position="637"/>
        <end position="707"/>
    </location>
</feature>
<dbReference type="Proteomes" id="UP001164929">
    <property type="component" value="Chromosome 17"/>
</dbReference>
<name>A0AAD6LFZ0_9ROSI</name>
<dbReference type="InterPro" id="IPR005936">
    <property type="entry name" value="FtsH"/>
</dbReference>
<dbReference type="Gene3D" id="1.10.8.60">
    <property type="match status" value="1"/>
</dbReference>
<evidence type="ECO:0000256" key="9">
    <source>
        <dbReference type="ARBA" id="ARBA00022741"/>
    </source>
</evidence>
<keyword evidence="11" id="KW-0862">Zinc</keyword>
<dbReference type="FunFam" id="3.40.50.300:FF:000001">
    <property type="entry name" value="ATP-dependent zinc metalloprotease FtsH"/>
    <property type="match status" value="1"/>
</dbReference>
<dbReference type="InterPro" id="IPR027417">
    <property type="entry name" value="P-loop_NTPase"/>
</dbReference>
<organism evidence="20 21">
    <name type="scientific">Populus alba x Populus x berolinensis</name>
    <dbReference type="NCBI Taxonomy" id="444605"/>
    <lineage>
        <taxon>Eukaryota</taxon>
        <taxon>Viridiplantae</taxon>
        <taxon>Streptophyta</taxon>
        <taxon>Embryophyta</taxon>
        <taxon>Tracheophyta</taxon>
        <taxon>Spermatophyta</taxon>
        <taxon>Magnoliopsida</taxon>
        <taxon>eudicotyledons</taxon>
        <taxon>Gunneridae</taxon>
        <taxon>Pentapetalae</taxon>
        <taxon>rosids</taxon>
        <taxon>fabids</taxon>
        <taxon>Malpighiales</taxon>
        <taxon>Salicaceae</taxon>
        <taxon>Saliceae</taxon>
        <taxon>Populus</taxon>
    </lineage>
</organism>
<keyword evidence="21" id="KW-1185">Reference proteome</keyword>
<keyword evidence="7" id="KW-0812">Transmembrane</keyword>
<dbReference type="InterPro" id="IPR001315">
    <property type="entry name" value="CARD"/>
</dbReference>
<dbReference type="GO" id="GO:0016887">
    <property type="term" value="F:ATP hydrolysis activity"/>
    <property type="evidence" value="ECO:0007669"/>
    <property type="project" value="InterPro"/>
</dbReference>
<evidence type="ECO:0000256" key="1">
    <source>
        <dbReference type="ARBA" id="ARBA00001947"/>
    </source>
</evidence>
<dbReference type="Pfam" id="PF17862">
    <property type="entry name" value="AAA_lid_3"/>
    <property type="match status" value="1"/>
</dbReference>
<evidence type="ECO:0000256" key="13">
    <source>
        <dbReference type="ARBA" id="ARBA00022946"/>
    </source>
</evidence>